<dbReference type="InterPro" id="IPR032675">
    <property type="entry name" value="LRR_dom_sf"/>
</dbReference>
<organism evidence="4 5">
    <name type="scientific">Cryptolaemus montrouzieri</name>
    <dbReference type="NCBI Taxonomy" id="559131"/>
    <lineage>
        <taxon>Eukaryota</taxon>
        <taxon>Metazoa</taxon>
        <taxon>Ecdysozoa</taxon>
        <taxon>Arthropoda</taxon>
        <taxon>Hexapoda</taxon>
        <taxon>Insecta</taxon>
        <taxon>Pterygota</taxon>
        <taxon>Neoptera</taxon>
        <taxon>Endopterygota</taxon>
        <taxon>Coleoptera</taxon>
        <taxon>Polyphaga</taxon>
        <taxon>Cucujiformia</taxon>
        <taxon>Coccinelloidea</taxon>
        <taxon>Coccinellidae</taxon>
        <taxon>Scymninae</taxon>
        <taxon>Scymnini</taxon>
        <taxon>Cryptolaemus</taxon>
    </lineage>
</organism>
<accession>A0ABD2MYR0</accession>
<feature type="chain" id="PRO_5044791822" evidence="3">
    <location>
        <begin position="18"/>
        <end position="326"/>
    </location>
</feature>
<evidence type="ECO:0000313" key="5">
    <source>
        <dbReference type="Proteomes" id="UP001516400"/>
    </source>
</evidence>
<protein>
    <submittedName>
        <fullName evidence="4">Uncharacterized protein</fullName>
    </submittedName>
</protein>
<proteinExistence type="predicted"/>
<dbReference type="PRINTS" id="PR00019">
    <property type="entry name" value="LEURICHRPT"/>
</dbReference>
<dbReference type="InterPro" id="IPR003591">
    <property type="entry name" value="Leu-rich_rpt_typical-subtyp"/>
</dbReference>
<dbReference type="Pfam" id="PF13855">
    <property type="entry name" value="LRR_8"/>
    <property type="match status" value="1"/>
</dbReference>
<dbReference type="InterPro" id="IPR050333">
    <property type="entry name" value="SLRP"/>
</dbReference>
<feature type="signal peptide" evidence="3">
    <location>
        <begin position="1"/>
        <end position="17"/>
    </location>
</feature>
<keyword evidence="1" id="KW-0433">Leucine-rich repeat</keyword>
<gene>
    <name evidence="4" type="ORF">HHI36_022112</name>
</gene>
<dbReference type="SUPFAM" id="SSF52058">
    <property type="entry name" value="L domain-like"/>
    <property type="match status" value="1"/>
</dbReference>
<dbReference type="SMART" id="SM00369">
    <property type="entry name" value="LRR_TYP"/>
    <property type="match status" value="5"/>
</dbReference>
<dbReference type="Proteomes" id="UP001516400">
    <property type="component" value="Unassembled WGS sequence"/>
</dbReference>
<keyword evidence="3" id="KW-0732">Signal</keyword>
<evidence type="ECO:0000256" key="1">
    <source>
        <dbReference type="ARBA" id="ARBA00022614"/>
    </source>
</evidence>
<evidence type="ECO:0000256" key="3">
    <source>
        <dbReference type="SAM" id="SignalP"/>
    </source>
</evidence>
<evidence type="ECO:0000313" key="4">
    <source>
        <dbReference type="EMBL" id="KAL3271638.1"/>
    </source>
</evidence>
<evidence type="ECO:0000256" key="2">
    <source>
        <dbReference type="ARBA" id="ARBA00022737"/>
    </source>
</evidence>
<dbReference type="InterPro" id="IPR001611">
    <property type="entry name" value="Leu-rich_rpt"/>
</dbReference>
<dbReference type="PANTHER" id="PTHR45712">
    <property type="entry name" value="AGAP008170-PA"/>
    <property type="match status" value="1"/>
</dbReference>
<keyword evidence="5" id="KW-1185">Reference proteome</keyword>
<dbReference type="AlphaFoldDB" id="A0ABD2MYR0"/>
<keyword evidence="2" id="KW-0677">Repeat</keyword>
<comment type="caution">
    <text evidence="4">The sequence shown here is derived from an EMBL/GenBank/DDBJ whole genome shotgun (WGS) entry which is preliminary data.</text>
</comment>
<reference evidence="4 5" key="1">
    <citation type="journal article" date="2021" name="BMC Biol.">
        <title>Horizontally acquired antibacterial genes associated with adaptive radiation of ladybird beetles.</title>
        <authorList>
            <person name="Li H.S."/>
            <person name="Tang X.F."/>
            <person name="Huang Y.H."/>
            <person name="Xu Z.Y."/>
            <person name="Chen M.L."/>
            <person name="Du X.Y."/>
            <person name="Qiu B.Y."/>
            <person name="Chen P.T."/>
            <person name="Zhang W."/>
            <person name="Slipinski A."/>
            <person name="Escalona H.E."/>
            <person name="Waterhouse R.M."/>
            <person name="Zwick A."/>
            <person name="Pang H."/>
        </authorList>
    </citation>
    <scope>NUCLEOTIDE SEQUENCE [LARGE SCALE GENOMIC DNA]</scope>
    <source>
        <strain evidence="4">SYSU2018</strain>
    </source>
</reference>
<name>A0ABD2MYR0_9CUCU</name>
<dbReference type="PROSITE" id="PS51450">
    <property type="entry name" value="LRR"/>
    <property type="match status" value="1"/>
</dbReference>
<dbReference type="EMBL" id="JABFTP020000042">
    <property type="protein sequence ID" value="KAL3271638.1"/>
    <property type="molecule type" value="Genomic_DNA"/>
</dbReference>
<sequence>MLPTIVVLPILYTICSASLFIKRQHSADFTAIEDSDYHHCPNALEIENIKKDEFLDLEFLDGLCKNVAGVIRMRVSGNFYGVAEALFNKLPRLEEFQGNDMTNLTELNLATWNLRQIDFSRNNIEKVTIEFMDELVYLNLSRNKLSDENIVMTSMRPSLSLKLRTLDLSYNALTRIDTLYPFWNLRKFILNDNRIAFIKPGILQKYPNLVTLNLARNKLYDLPIGMFTGLIHLVNLDLSHNRLNDTKIRIINSLRSLEFLDMIGNNIKDFNYDDLDHHLEVLRINDNHIYIHGKKVDLSTKEAQKQKMVLLQWYHHNTFNYHEKYL</sequence>
<dbReference type="Gene3D" id="3.80.10.10">
    <property type="entry name" value="Ribonuclease Inhibitor"/>
    <property type="match status" value="2"/>
</dbReference>
<dbReference type="PANTHER" id="PTHR45712:SF22">
    <property type="entry name" value="INSULIN-LIKE GROWTH FACTOR-BINDING PROTEIN COMPLEX ACID LABILE SUBUNIT"/>
    <property type="match status" value="1"/>
</dbReference>